<evidence type="ECO:0000313" key="3">
    <source>
        <dbReference type="Proteomes" id="UP000009874"/>
    </source>
</evidence>
<accession>K9DQ62</accession>
<dbReference type="eggNOG" id="COG0582">
    <property type="taxonomic scope" value="Bacteria"/>
</dbReference>
<dbReference type="InterPro" id="IPR013762">
    <property type="entry name" value="Integrase-like_cat_sf"/>
</dbReference>
<dbReference type="OrthoDB" id="6092950at2"/>
<protein>
    <recommendedName>
        <fullName evidence="4">Core-binding (CB) domain-containing protein</fullName>
    </recommendedName>
</protein>
<dbReference type="AlphaFoldDB" id="K9DQ62"/>
<dbReference type="Gene3D" id="1.10.443.10">
    <property type="entry name" value="Intergrase catalytic core"/>
    <property type="match status" value="1"/>
</dbReference>
<sequence>MRIAITQNWNGGVLQLCMPGGRVLSEFDFDALGLSATQTEVLSKAFLPLAGHTSLESQRQYWRSIRKFAECRRILGYANELSYAKEALQEFADRLRGEGLSPSTCQSHFNTIKSIFVWGQRNYPSLFDDRVGMVIRPFLRSEPKPRNYLDESEQKKVLRACYAAMDEVEARLQTSSRLLLGDEELSKSEKELSDIVRSLLAIGKGMLPTQKILDGAGSNLRRRVSEVGGLRYLNRLIWMTPEAMFPFYLAIVIQTSGNPMAIMGLNVSCIRPHPLREDIERLVWEKPRARSEQIIDFPKGKDKTATNIVRRYANLVSSLRGHCVEGEAERLFICLQITPRKVAVPCMQLMHLMLDSFIEKYALPKFDFRDIRISGARSHHRAGRSLEAARLRLNHRDVRTTQRYTSLDAPRYTQVRQPHHAG</sequence>
<evidence type="ECO:0000256" key="1">
    <source>
        <dbReference type="ARBA" id="ARBA00023172"/>
    </source>
</evidence>
<name>K9DQ62_9BURK</name>
<proteinExistence type="predicted"/>
<dbReference type="HOGENOM" id="CLU_650217_0_0_4"/>
<evidence type="ECO:0008006" key="4">
    <source>
        <dbReference type="Google" id="ProtNLM"/>
    </source>
</evidence>
<dbReference type="RefSeq" id="WP_005671566.1">
    <property type="nucleotide sequence ID" value="NZ_JH992929.1"/>
</dbReference>
<dbReference type="GO" id="GO:0006310">
    <property type="term" value="P:DNA recombination"/>
    <property type="evidence" value="ECO:0007669"/>
    <property type="project" value="UniProtKB-KW"/>
</dbReference>
<organism evidence="2 3">
    <name type="scientific">Massilia timonae CCUG 45783</name>
    <dbReference type="NCBI Taxonomy" id="883126"/>
    <lineage>
        <taxon>Bacteria</taxon>
        <taxon>Pseudomonadati</taxon>
        <taxon>Pseudomonadota</taxon>
        <taxon>Betaproteobacteria</taxon>
        <taxon>Burkholderiales</taxon>
        <taxon>Oxalobacteraceae</taxon>
        <taxon>Telluria group</taxon>
        <taxon>Massilia</taxon>
    </lineage>
</organism>
<dbReference type="GO" id="GO:0003677">
    <property type="term" value="F:DNA binding"/>
    <property type="evidence" value="ECO:0007669"/>
    <property type="project" value="InterPro"/>
</dbReference>
<comment type="caution">
    <text evidence="2">The sequence shown here is derived from an EMBL/GenBank/DDBJ whole genome shotgun (WGS) entry which is preliminary data.</text>
</comment>
<dbReference type="Proteomes" id="UP000009874">
    <property type="component" value="Unassembled WGS sequence"/>
</dbReference>
<gene>
    <name evidence="2" type="ORF">HMPREF9710_05215</name>
</gene>
<dbReference type="GO" id="GO:0015074">
    <property type="term" value="P:DNA integration"/>
    <property type="evidence" value="ECO:0007669"/>
    <property type="project" value="InterPro"/>
</dbReference>
<evidence type="ECO:0000313" key="2">
    <source>
        <dbReference type="EMBL" id="EKU79510.1"/>
    </source>
</evidence>
<reference evidence="2 3" key="1">
    <citation type="submission" date="2012-09" db="EMBL/GenBank/DDBJ databases">
        <title>The Genome Sequence of Massilia timonae CCUG 45783.</title>
        <authorList>
            <consortium name="The Broad Institute Genome Sequencing Platform"/>
            <person name="Earl A."/>
            <person name="Ward D."/>
            <person name="Feldgarden M."/>
            <person name="Gevers D."/>
            <person name="Huys G."/>
            <person name="Walker B."/>
            <person name="Young S.K."/>
            <person name="Zeng Q."/>
            <person name="Gargeya S."/>
            <person name="Fitzgerald M."/>
            <person name="Haas B."/>
            <person name="Abouelleil A."/>
            <person name="Alvarado L."/>
            <person name="Arachchi H.M."/>
            <person name="Berlin A.M."/>
            <person name="Chapman S.B."/>
            <person name="Goldberg J."/>
            <person name="Griggs A."/>
            <person name="Gujja S."/>
            <person name="Hansen M."/>
            <person name="Howarth C."/>
            <person name="Imamovic A."/>
            <person name="Larimer J."/>
            <person name="McCowen C."/>
            <person name="Montmayeur A."/>
            <person name="Murphy C."/>
            <person name="Neiman D."/>
            <person name="Pearson M."/>
            <person name="Priest M."/>
            <person name="Roberts A."/>
            <person name="Saif S."/>
            <person name="Shea T."/>
            <person name="Sisk P."/>
            <person name="Sykes S."/>
            <person name="Wortman J."/>
            <person name="Nusbaum C."/>
            <person name="Birren B."/>
        </authorList>
    </citation>
    <scope>NUCLEOTIDE SEQUENCE [LARGE SCALE GENOMIC DNA]</scope>
    <source>
        <strain evidence="2 3">CCUG 45783</strain>
    </source>
</reference>
<dbReference type="InterPro" id="IPR011010">
    <property type="entry name" value="DNA_brk_join_enz"/>
</dbReference>
<keyword evidence="3" id="KW-1185">Reference proteome</keyword>
<dbReference type="SUPFAM" id="SSF56349">
    <property type="entry name" value="DNA breaking-rejoining enzymes"/>
    <property type="match status" value="2"/>
</dbReference>
<keyword evidence="1" id="KW-0233">DNA recombination</keyword>
<dbReference type="EMBL" id="AGZI01000070">
    <property type="protein sequence ID" value="EKU79510.1"/>
    <property type="molecule type" value="Genomic_DNA"/>
</dbReference>